<dbReference type="Proteomes" id="UP001590951">
    <property type="component" value="Unassembled WGS sequence"/>
</dbReference>
<comment type="caution">
    <text evidence="1">The sequence shown here is derived from an EMBL/GenBank/DDBJ whole genome shotgun (WGS) entry which is preliminary data.</text>
</comment>
<dbReference type="EMBL" id="JBHFEH010000039">
    <property type="protein sequence ID" value="KAL2051052.1"/>
    <property type="molecule type" value="Genomic_DNA"/>
</dbReference>
<evidence type="ECO:0000313" key="2">
    <source>
        <dbReference type="Proteomes" id="UP001590951"/>
    </source>
</evidence>
<reference evidence="1 2" key="1">
    <citation type="submission" date="2024-09" db="EMBL/GenBank/DDBJ databases">
        <title>Rethinking Asexuality: The Enigmatic Case of Functional Sexual Genes in Lepraria (Stereocaulaceae).</title>
        <authorList>
            <person name="Doellman M."/>
            <person name="Sun Y."/>
            <person name="Barcenas-Pena A."/>
            <person name="Lumbsch H.T."/>
            <person name="Grewe F."/>
        </authorList>
    </citation>
    <scope>NUCLEOTIDE SEQUENCE [LARGE SCALE GENOMIC DNA]</scope>
    <source>
        <strain evidence="1 2">Grewe 0041</strain>
    </source>
</reference>
<organism evidence="1 2">
    <name type="scientific">Lepraria finkii</name>
    <dbReference type="NCBI Taxonomy" id="1340010"/>
    <lineage>
        <taxon>Eukaryota</taxon>
        <taxon>Fungi</taxon>
        <taxon>Dikarya</taxon>
        <taxon>Ascomycota</taxon>
        <taxon>Pezizomycotina</taxon>
        <taxon>Lecanoromycetes</taxon>
        <taxon>OSLEUM clade</taxon>
        <taxon>Lecanoromycetidae</taxon>
        <taxon>Lecanorales</taxon>
        <taxon>Lecanorineae</taxon>
        <taxon>Stereocaulaceae</taxon>
        <taxon>Lepraria</taxon>
    </lineage>
</organism>
<keyword evidence="2" id="KW-1185">Reference proteome</keyword>
<accession>A0ABR4AZH2</accession>
<protein>
    <submittedName>
        <fullName evidence="1">Uncharacterized protein</fullName>
    </submittedName>
</protein>
<name>A0ABR4AZH2_9LECA</name>
<sequence>MAQALEYAGIQTQSESMMRDLSRDLAGMGSGDSNVYASVQLDLELVRFCSRQKRASDAQYLLKPRWSWCKMVFGATSKLDDESIALIEDLARELETQKHDQKPSMWSHGCVSTMTEPLVQRARYC</sequence>
<gene>
    <name evidence="1" type="ORF">ABVK25_008646</name>
</gene>
<proteinExistence type="predicted"/>
<evidence type="ECO:0000313" key="1">
    <source>
        <dbReference type="EMBL" id="KAL2051052.1"/>
    </source>
</evidence>